<reference evidence="2 3" key="1">
    <citation type="submission" date="2023-06" db="EMBL/GenBank/DDBJ databases">
        <title>Genome sequence of Methancorpusculaceae sp. Cs1.</title>
        <authorList>
            <person name="Protasov E."/>
            <person name="Platt K."/>
            <person name="Poehlein A."/>
            <person name="Daniel R."/>
            <person name="Brune A."/>
        </authorList>
    </citation>
    <scope>NUCLEOTIDE SEQUENCE [LARGE SCALE GENOMIC DNA]</scope>
    <source>
        <strain evidence="2 3">Cs1</strain>
    </source>
</reference>
<feature type="transmembrane region" description="Helical" evidence="1">
    <location>
        <begin position="131"/>
        <end position="153"/>
    </location>
</feature>
<evidence type="ECO:0000313" key="2">
    <source>
        <dbReference type="EMBL" id="MDV0443073.1"/>
    </source>
</evidence>
<evidence type="ECO:0000313" key="3">
    <source>
        <dbReference type="Proteomes" id="UP001283212"/>
    </source>
</evidence>
<protein>
    <recommendedName>
        <fullName evidence="4">DUF2975 domain-containing protein</fullName>
    </recommendedName>
</protein>
<dbReference type="RefSeq" id="WP_338095609.1">
    <property type="nucleotide sequence ID" value="NZ_JAWDKB010000002.1"/>
</dbReference>
<dbReference type="EMBL" id="JAWDKB010000002">
    <property type="protein sequence ID" value="MDV0443073.1"/>
    <property type="molecule type" value="Genomic_DNA"/>
</dbReference>
<evidence type="ECO:0000256" key="1">
    <source>
        <dbReference type="SAM" id="Phobius"/>
    </source>
</evidence>
<dbReference type="AlphaFoldDB" id="A0AAE4SBT4"/>
<organism evidence="2 3">
    <name type="scientific">Methanorbis rubei</name>
    <dbReference type="NCBI Taxonomy" id="3028300"/>
    <lineage>
        <taxon>Archaea</taxon>
        <taxon>Methanobacteriati</taxon>
        <taxon>Methanobacteriota</taxon>
        <taxon>Stenosarchaea group</taxon>
        <taxon>Methanomicrobia</taxon>
        <taxon>Methanomicrobiales</taxon>
        <taxon>Methanocorpusculaceae</taxon>
        <taxon>Methanorbis</taxon>
    </lineage>
</organism>
<sequence length="194" mass="20911">MNTIQVNIEKSARIADIAVKIAWILLWIIIVIFGGVFLLTLLIYAAAGPEGFSVFITTENVMEVFGPGIVLPAGVTPLDMFVRTGAVFLVSAIVYVGLLAGMLRSMGQIFSEVRKTLLPFTAANAQRLKKAAIYMALVAIVPYLIGVVGSLIIGVYIELIPLGIELLIASAVIYSLAHIFEYGVLLQQQADETL</sequence>
<feature type="transmembrane region" description="Helical" evidence="1">
    <location>
        <begin position="159"/>
        <end position="180"/>
    </location>
</feature>
<proteinExistence type="predicted"/>
<feature type="transmembrane region" description="Helical" evidence="1">
    <location>
        <begin position="21"/>
        <end position="47"/>
    </location>
</feature>
<keyword evidence="1" id="KW-1133">Transmembrane helix</keyword>
<keyword evidence="1" id="KW-0472">Membrane</keyword>
<keyword evidence="3" id="KW-1185">Reference proteome</keyword>
<name>A0AAE4SBT4_9EURY</name>
<comment type="caution">
    <text evidence="2">The sequence shown here is derived from an EMBL/GenBank/DDBJ whole genome shotgun (WGS) entry which is preliminary data.</text>
</comment>
<dbReference type="Proteomes" id="UP001283212">
    <property type="component" value="Unassembled WGS sequence"/>
</dbReference>
<gene>
    <name evidence="2" type="ORF">McpCs1_04400</name>
</gene>
<keyword evidence="1" id="KW-0812">Transmembrane</keyword>
<accession>A0AAE4SBT4</accession>
<evidence type="ECO:0008006" key="4">
    <source>
        <dbReference type="Google" id="ProtNLM"/>
    </source>
</evidence>
<feature type="transmembrane region" description="Helical" evidence="1">
    <location>
        <begin position="86"/>
        <end position="110"/>
    </location>
</feature>